<dbReference type="InterPro" id="IPR001138">
    <property type="entry name" value="Zn2Cys6_DnaBD"/>
</dbReference>
<dbReference type="PANTHER" id="PTHR47659">
    <property type="entry name" value="ZN(II)2CYS6 TRANSCRIPTION FACTOR (EUROFUNG)-RELATED"/>
    <property type="match status" value="1"/>
</dbReference>
<dbReference type="STRING" id="35722.A0A0B7N416"/>
<feature type="region of interest" description="Disordered" evidence="3">
    <location>
        <begin position="50"/>
        <end position="71"/>
    </location>
</feature>
<dbReference type="CDD" id="cd00067">
    <property type="entry name" value="GAL4"/>
    <property type="match status" value="1"/>
</dbReference>
<keyword evidence="1" id="KW-0479">Metal-binding</keyword>
<keyword evidence="6" id="KW-1185">Reference proteome</keyword>
<evidence type="ECO:0000256" key="3">
    <source>
        <dbReference type="SAM" id="MobiDB-lite"/>
    </source>
</evidence>
<feature type="domain" description="Zn(2)-C6 fungal-type" evidence="4">
    <location>
        <begin position="74"/>
        <end position="119"/>
    </location>
</feature>
<dbReference type="InterPro" id="IPR050335">
    <property type="entry name" value="ERT1_acuK_gluconeogen_tf"/>
</dbReference>
<organism evidence="5 6">
    <name type="scientific">Parasitella parasitica</name>
    <dbReference type="NCBI Taxonomy" id="35722"/>
    <lineage>
        <taxon>Eukaryota</taxon>
        <taxon>Fungi</taxon>
        <taxon>Fungi incertae sedis</taxon>
        <taxon>Mucoromycota</taxon>
        <taxon>Mucoromycotina</taxon>
        <taxon>Mucoromycetes</taxon>
        <taxon>Mucorales</taxon>
        <taxon>Mucorineae</taxon>
        <taxon>Mucoraceae</taxon>
        <taxon>Parasitella</taxon>
    </lineage>
</organism>
<name>A0A0B7N416_9FUNG</name>
<dbReference type="GO" id="GO:0000981">
    <property type="term" value="F:DNA-binding transcription factor activity, RNA polymerase II-specific"/>
    <property type="evidence" value="ECO:0007669"/>
    <property type="project" value="InterPro"/>
</dbReference>
<protein>
    <recommendedName>
        <fullName evidence="4">Zn(2)-C6 fungal-type domain-containing protein</fullName>
    </recommendedName>
</protein>
<dbReference type="EMBL" id="LN728865">
    <property type="protein sequence ID" value="CEP13016.1"/>
    <property type="molecule type" value="Genomic_DNA"/>
</dbReference>
<dbReference type="PANTHER" id="PTHR47659:SF7">
    <property type="entry name" value="FUNGAL TRANSCRIPTIONAL REGULATORY PROTEIN, N-TERMINAL DOMAIN-CONTAINING PROTEIN"/>
    <property type="match status" value="1"/>
</dbReference>
<dbReference type="Proteomes" id="UP000054107">
    <property type="component" value="Unassembled WGS sequence"/>
</dbReference>
<dbReference type="SMART" id="SM00066">
    <property type="entry name" value="GAL4"/>
    <property type="match status" value="1"/>
</dbReference>
<sequence>MPNNEHNTDIDSISYPLSLLPITMGPITTLNNIDNLVALPTSTPSSLPLLQTSSAHSFSSSSDTAAKPNMKRRSQVKNACVNCQKACKKCDDGRACQRCIKLGITDTCVDSPRKERKKGFKRGPYKKKIAQLTALKIEEAATTKYTIQINPSSQLHSPATNCAIQPSQLDNTSIAQNRFNRYYNNIRGDGTNILIENNNESTQYAEAHPYALNTTHNELYHASYHHFSNNNNHNTTTKSRYCYTDNSLLYDSFCKPKAATVKPFEAEAYYYANAMQLEQQQQQQQQHYIKNDVNSHLNFTNATHYNDMHANNNTWNFYTDTVL</sequence>
<evidence type="ECO:0000259" key="4">
    <source>
        <dbReference type="SMART" id="SM00066"/>
    </source>
</evidence>
<accession>A0A0B7N416</accession>
<feature type="compositionally biased region" description="Low complexity" evidence="3">
    <location>
        <begin position="50"/>
        <end position="62"/>
    </location>
</feature>
<evidence type="ECO:0000313" key="6">
    <source>
        <dbReference type="Proteomes" id="UP000054107"/>
    </source>
</evidence>
<dbReference type="GO" id="GO:0008270">
    <property type="term" value="F:zinc ion binding"/>
    <property type="evidence" value="ECO:0007669"/>
    <property type="project" value="InterPro"/>
</dbReference>
<evidence type="ECO:0000256" key="1">
    <source>
        <dbReference type="ARBA" id="ARBA00022723"/>
    </source>
</evidence>
<gene>
    <name evidence="5" type="primary">PARPA_07039.1 scaffold 25231</name>
</gene>
<evidence type="ECO:0000256" key="2">
    <source>
        <dbReference type="ARBA" id="ARBA00023242"/>
    </source>
</evidence>
<evidence type="ECO:0000313" key="5">
    <source>
        <dbReference type="EMBL" id="CEP13016.1"/>
    </source>
</evidence>
<dbReference type="OrthoDB" id="5575144at2759"/>
<keyword evidence="2" id="KW-0539">Nucleus</keyword>
<dbReference type="AlphaFoldDB" id="A0A0B7N416"/>
<reference evidence="5 6" key="1">
    <citation type="submission" date="2014-09" db="EMBL/GenBank/DDBJ databases">
        <authorList>
            <person name="Ellenberger Sabrina"/>
        </authorList>
    </citation>
    <scope>NUCLEOTIDE SEQUENCE [LARGE SCALE GENOMIC DNA]</scope>
    <source>
        <strain evidence="5 6">CBS 412.66</strain>
    </source>
</reference>
<proteinExistence type="predicted"/>